<dbReference type="SMART" id="SM00829">
    <property type="entry name" value="PKS_ER"/>
    <property type="match status" value="1"/>
</dbReference>
<gene>
    <name evidence="11" type="ORF">C1J01_24855</name>
</gene>
<evidence type="ECO:0000256" key="6">
    <source>
        <dbReference type="ARBA" id="ARBA00023002"/>
    </source>
</evidence>
<dbReference type="InterPro" id="IPR002328">
    <property type="entry name" value="ADH_Zn_CS"/>
</dbReference>
<evidence type="ECO:0000313" key="12">
    <source>
        <dbReference type="Proteomes" id="UP000249304"/>
    </source>
</evidence>
<evidence type="ECO:0000256" key="4">
    <source>
        <dbReference type="ARBA" id="ARBA00022723"/>
    </source>
</evidence>
<evidence type="ECO:0000256" key="7">
    <source>
        <dbReference type="ARBA" id="ARBA00049164"/>
    </source>
</evidence>
<evidence type="ECO:0000256" key="8">
    <source>
        <dbReference type="ARBA" id="ARBA00049243"/>
    </source>
</evidence>
<evidence type="ECO:0000256" key="1">
    <source>
        <dbReference type="ARBA" id="ARBA00001947"/>
    </source>
</evidence>
<keyword evidence="4 9" id="KW-0479">Metal-binding</keyword>
<dbReference type="InterPro" id="IPR013149">
    <property type="entry name" value="ADH-like_C"/>
</dbReference>
<evidence type="ECO:0000256" key="3">
    <source>
        <dbReference type="ARBA" id="ARBA00013190"/>
    </source>
</evidence>
<keyword evidence="6" id="KW-0560">Oxidoreductase</keyword>
<comment type="cofactor">
    <cofactor evidence="1 9">
        <name>Zn(2+)</name>
        <dbReference type="ChEBI" id="CHEBI:29105"/>
    </cofactor>
</comment>
<accession>A0A2W2ENM7</accession>
<dbReference type="PANTHER" id="PTHR42940">
    <property type="entry name" value="ALCOHOL DEHYDROGENASE 1-RELATED"/>
    <property type="match status" value="1"/>
</dbReference>
<dbReference type="SUPFAM" id="SSF50129">
    <property type="entry name" value="GroES-like"/>
    <property type="match status" value="1"/>
</dbReference>
<evidence type="ECO:0000256" key="5">
    <source>
        <dbReference type="ARBA" id="ARBA00022833"/>
    </source>
</evidence>
<dbReference type="InterPro" id="IPR020843">
    <property type="entry name" value="ER"/>
</dbReference>
<name>A0A2W2ENM7_9ACTN</name>
<evidence type="ECO:0000256" key="9">
    <source>
        <dbReference type="RuleBase" id="RU361277"/>
    </source>
</evidence>
<comment type="similarity">
    <text evidence="2 9">Belongs to the zinc-containing alcohol dehydrogenase family.</text>
</comment>
<dbReference type="Gene3D" id="3.40.50.720">
    <property type="entry name" value="NAD(P)-binding Rossmann-like Domain"/>
    <property type="match status" value="1"/>
</dbReference>
<dbReference type="Gene3D" id="3.90.180.10">
    <property type="entry name" value="Medium-chain alcohol dehydrogenases, catalytic domain"/>
    <property type="match status" value="1"/>
</dbReference>
<evidence type="ECO:0000259" key="10">
    <source>
        <dbReference type="SMART" id="SM00829"/>
    </source>
</evidence>
<dbReference type="PROSITE" id="PS00059">
    <property type="entry name" value="ADH_ZINC"/>
    <property type="match status" value="1"/>
</dbReference>
<dbReference type="GO" id="GO:0008270">
    <property type="term" value="F:zinc ion binding"/>
    <property type="evidence" value="ECO:0007669"/>
    <property type="project" value="InterPro"/>
</dbReference>
<feature type="domain" description="Enoyl reductase (ER)" evidence="10">
    <location>
        <begin position="10"/>
        <end position="350"/>
    </location>
</feature>
<dbReference type="InterPro" id="IPR013154">
    <property type="entry name" value="ADH-like_N"/>
</dbReference>
<comment type="catalytic activity">
    <reaction evidence="7">
        <text>a secondary alcohol + NAD(+) = a ketone + NADH + H(+)</text>
        <dbReference type="Rhea" id="RHEA:10740"/>
        <dbReference type="ChEBI" id="CHEBI:15378"/>
        <dbReference type="ChEBI" id="CHEBI:17087"/>
        <dbReference type="ChEBI" id="CHEBI:35681"/>
        <dbReference type="ChEBI" id="CHEBI:57540"/>
        <dbReference type="ChEBI" id="CHEBI:57945"/>
        <dbReference type="EC" id="1.1.1.1"/>
    </reaction>
</comment>
<keyword evidence="12" id="KW-1185">Reference proteome</keyword>
<dbReference type="GO" id="GO:0004022">
    <property type="term" value="F:alcohol dehydrogenase (NAD+) activity"/>
    <property type="evidence" value="ECO:0007669"/>
    <property type="project" value="UniProtKB-EC"/>
</dbReference>
<dbReference type="CDD" id="cd05284">
    <property type="entry name" value="arabinose_DH_like"/>
    <property type="match status" value="1"/>
</dbReference>
<dbReference type="Proteomes" id="UP000249304">
    <property type="component" value="Unassembled WGS sequence"/>
</dbReference>
<keyword evidence="5 9" id="KW-0862">Zinc</keyword>
<dbReference type="Pfam" id="PF00107">
    <property type="entry name" value="ADH_zinc_N"/>
    <property type="match status" value="1"/>
</dbReference>
<evidence type="ECO:0000313" key="11">
    <source>
        <dbReference type="EMBL" id="PZG15190.1"/>
    </source>
</evidence>
<comment type="catalytic activity">
    <reaction evidence="8">
        <text>a primary alcohol + NAD(+) = an aldehyde + NADH + H(+)</text>
        <dbReference type="Rhea" id="RHEA:10736"/>
        <dbReference type="ChEBI" id="CHEBI:15378"/>
        <dbReference type="ChEBI" id="CHEBI:15734"/>
        <dbReference type="ChEBI" id="CHEBI:17478"/>
        <dbReference type="ChEBI" id="CHEBI:57540"/>
        <dbReference type="ChEBI" id="CHEBI:57945"/>
        <dbReference type="EC" id="1.1.1.1"/>
    </reaction>
</comment>
<evidence type="ECO:0000256" key="2">
    <source>
        <dbReference type="ARBA" id="ARBA00008072"/>
    </source>
</evidence>
<comment type="caution">
    <text evidence="11">The sequence shown here is derived from an EMBL/GenBank/DDBJ whole genome shotgun (WGS) entry which is preliminary data.</text>
</comment>
<organism evidence="11 12">
    <name type="scientific">Nonomuraea aridisoli</name>
    <dbReference type="NCBI Taxonomy" id="2070368"/>
    <lineage>
        <taxon>Bacteria</taxon>
        <taxon>Bacillati</taxon>
        <taxon>Actinomycetota</taxon>
        <taxon>Actinomycetes</taxon>
        <taxon>Streptosporangiales</taxon>
        <taxon>Streptosporangiaceae</taxon>
        <taxon>Nonomuraea</taxon>
    </lineage>
</organism>
<dbReference type="AlphaFoldDB" id="A0A2W2ENM7"/>
<dbReference type="EC" id="1.1.1.1" evidence="3"/>
<protein>
    <recommendedName>
        <fullName evidence="3">alcohol dehydrogenase</fullName>
        <ecNumber evidence="3">1.1.1.1</ecNumber>
    </recommendedName>
</protein>
<sequence>MRAARLHGYGRPLVLEEVPVPDIGPDEVLVKVGAAGMCRTDVQLVDGYFRSYAPSTFPVTLGHEIAGEIARVGATAQSAGHREGDRVVVVGGWGDGTCRHCHRGDTQICPHGSWPGFGPYGGYAEYVPVPSAYLIKVDTKYDITAEQLAPLTDAGLTPYRGVKKLRDAGALGPGRVVGVMGVGALGTYAVQYAKLLGGGATVVAFGRNPEKLDLARKLGADHAVNIGGRSLDEVRAELREATGQDEIDAGIDCAGAEELIKLGFGLLTIAGHYASVGLVGDRIDIPLFPLVAREYTYHGSFWGNYNDLSEVVALAEQGKVQHTVHPIRFEDVNDAIDRIRTGEIVGRAVITY</sequence>
<reference evidence="11 12" key="1">
    <citation type="submission" date="2018-01" db="EMBL/GenBank/DDBJ databases">
        <title>Draft genome sequence of Nonomuraea sp. KC333.</title>
        <authorList>
            <person name="Sahin N."/>
            <person name="Saygin H."/>
            <person name="Ay H."/>
        </authorList>
    </citation>
    <scope>NUCLEOTIDE SEQUENCE [LARGE SCALE GENOMIC DNA]</scope>
    <source>
        <strain evidence="11 12">KC333</strain>
    </source>
</reference>
<dbReference type="EMBL" id="POUD01000111">
    <property type="protein sequence ID" value="PZG15190.1"/>
    <property type="molecule type" value="Genomic_DNA"/>
</dbReference>
<dbReference type="InterPro" id="IPR036291">
    <property type="entry name" value="NAD(P)-bd_dom_sf"/>
</dbReference>
<dbReference type="InterPro" id="IPR011032">
    <property type="entry name" value="GroES-like_sf"/>
</dbReference>
<proteinExistence type="inferred from homology"/>
<dbReference type="SUPFAM" id="SSF51735">
    <property type="entry name" value="NAD(P)-binding Rossmann-fold domains"/>
    <property type="match status" value="1"/>
</dbReference>
<dbReference type="Pfam" id="PF08240">
    <property type="entry name" value="ADH_N"/>
    <property type="match status" value="1"/>
</dbReference>
<dbReference type="PANTHER" id="PTHR42940:SF8">
    <property type="entry name" value="VACUOLAR PROTEIN SORTING-ASSOCIATED PROTEIN 11"/>
    <property type="match status" value="1"/>
</dbReference>
<dbReference type="OrthoDB" id="334894at2"/>